<dbReference type="InterPro" id="IPR020568">
    <property type="entry name" value="Ribosomal_Su5_D2-typ_SF"/>
</dbReference>
<keyword evidence="3 11" id="KW-0808">Transferase</keyword>
<evidence type="ECO:0000256" key="10">
    <source>
        <dbReference type="ARBA" id="ARBA00023277"/>
    </source>
</evidence>
<feature type="active site" description="Proton acceptor" evidence="11">
    <location>
        <position position="247"/>
    </location>
</feature>
<evidence type="ECO:0000256" key="2">
    <source>
        <dbReference type="ARBA" id="ARBA00022490"/>
    </source>
</evidence>
<dbReference type="InterPro" id="IPR000705">
    <property type="entry name" value="Galactokinase"/>
</dbReference>
<feature type="binding site" evidence="11">
    <location>
        <position position="203"/>
    </location>
    <ligand>
        <name>Mg(2+)</name>
        <dbReference type="ChEBI" id="CHEBI:18420"/>
    </ligand>
</feature>
<feature type="binding site" evidence="11">
    <location>
        <position position="235"/>
    </location>
    <ligand>
        <name>Mg(2+)</name>
        <dbReference type="ChEBI" id="CHEBI:18420"/>
    </ligand>
</feature>
<evidence type="ECO:0000256" key="5">
    <source>
        <dbReference type="ARBA" id="ARBA00022741"/>
    </source>
</evidence>
<dbReference type="SUPFAM" id="SSF55060">
    <property type="entry name" value="GHMP Kinase, C-terminal domain"/>
    <property type="match status" value="1"/>
</dbReference>
<dbReference type="PRINTS" id="PR00959">
    <property type="entry name" value="MEVGALKINASE"/>
</dbReference>
<dbReference type="Pfam" id="PF08544">
    <property type="entry name" value="GHMP_kinases_C"/>
    <property type="match status" value="1"/>
</dbReference>
<dbReference type="PANTHER" id="PTHR10457:SF7">
    <property type="entry name" value="GALACTOKINASE-RELATED"/>
    <property type="match status" value="1"/>
</dbReference>
<feature type="domain" description="Galactokinase N-terminal" evidence="15">
    <location>
        <begin position="85"/>
        <end position="132"/>
    </location>
</feature>
<dbReference type="Proteomes" id="UP000032871">
    <property type="component" value="Unassembled WGS sequence"/>
</dbReference>
<dbReference type="STRING" id="739.GCA_001059425_01310"/>
<keyword evidence="2 11" id="KW-0963">Cytoplasm</keyword>
<comment type="catalytic activity">
    <reaction evidence="11">
        <text>alpha-D-galactose + ATP = alpha-D-galactose 1-phosphate + ADP + H(+)</text>
        <dbReference type="Rhea" id="RHEA:13553"/>
        <dbReference type="ChEBI" id="CHEBI:15378"/>
        <dbReference type="ChEBI" id="CHEBI:28061"/>
        <dbReference type="ChEBI" id="CHEBI:30616"/>
        <dbReference type="ChEBI" id="CHEBI:58336"/>
        <dbReference type="ChEBI" id="CHEBI:456216"/>
        <dbReference type="EC" id="2.7.1.6"/>
    </reaction>
</comment>
<dbReference type="FunFam" id="3.30.70.890:FF:000001">
    <property type="entry name" value="Galactokinase"/>
    <property type="match status" value="1"/>
</dbReference>
<protein>
    <recommendedName>
        <fullName evidence="11 12">Galactokinase</fullName>
        <ecNumber evidence="11 12">2.7.1.6</ecNumber>
    </recommendedName>
    <alternativeName>
        <fullName evidence="11">Galactose kinase</fullName>
    </alternativeName>
</protein>
<dbReference type="InterPro" id="IPR019539">
    <property type="entry name" value="GalKase_N"/>
</dbReference>
<dbReference type="InterPro" id="IPR006204">
    <property type="entry name" value="GHMP_kinase_N_dom"/>
</dbReference>
<evidence type="ECO:0000256" key="9">
    <source>
        <dbReference type="ARBA" id="ARBA00023144"/>
    </source>
</evidence>
<feature type="domain" description="GHMP kinase C-terminal" evidence="14">
    <location>
        <begin position="355"/>
        <end position="437"/>
    </location>
</feature>
<feature type="site" description="Transition state stabilizer" evidence="11">
    <location>
        <position position="102"/>
    </location>
</feature>
<dbReference type="InterPro" id="IPR036554">
    <property type="entry name" value="GHMP_kinase_C_sf"/>
</dbReference>
<evidence type="ECO:0000256" key="4">
    <source>
        <dbReference type="ARBA" id="ARBA00022723"/>
    </source>
</evidence>
<proteinExistence type="inferred from homology"/>
<dbReference type="Pfam" id="PF00288">
    <property type="entry name" value="GHMP_kinases_N"/>
    <property type="match status" value="1"/>
</dbReference>
<comment type="similarity">
    <text evidence="1 11">Belongs to the GHMP kinase family. GalK subfamily.</text>
</comment>
<dbReference type="PRINTS" id="PR00473">
    <property type="entry name" value="GALCTOKINASE"/>
</dbReference>
<evidence type="ECO:0000259" key="15">
    <source>
        <dbReference type="Pfam" id="PF10509"/>
    </source>
</evidence>
<dbReference type="PROSITE" id="PS00627">
    <property type="entry name" value="GHMP_KINASES_ATP"/>
    <property type="match status" value="1"/>
</dbReference>
<dbReference type="PROSITE" id="PS00106">
    <property type="entry name" value="GALACTOKINASE"/>
    <property type="match status" value="1"/>
</dbReference>
<comment type="pathway">
    <text evidence="11">Carbohydrate metabolism; galactose metabolism.</text>
</comment>
<comment type="function">
    <text evidence="11">Catalyzes the transfer of the gamma-phosphate of ATP to D-galactose to form alpha-D-galactose-1-phosphate (Gal-1-P).</text>
</comment>
<dbReference type="FunFam" id="3.30.230.10:FF:000017">
    <property type="entry name" value="Galactokinase"/>
    <property type="match status" value="1"/>
</dbReference>
<evidence type="ECO:0000259" key="13">
    <source>
        <dbReference type="Pfam" id="PF00288"/>
    </source>
</evidence>
<dbReference type="InterPro" id="IPR006206">
    <property type="entry name" value="Mevalonate/galactokinase"/>
</dbReference>
<dbReference type="Gene3D" id="3.30.230.10">
    <property type="match status" value="1"/>
</dbReference>
<dbReference type="SUPFAM" id="SSF54211">
    <property type="entry name" value="Ribosomal protein S5 domain 2-like"/>
    <property type="match status" value="1"/>
</dbReference>
<comment type="subcellular location">
    <subcellularLocation>
        <location evidence="11">Cytoplasm</location>
    </subcellularLocation>
</comment>
<dbReference type="NCBIfam" id="TIGR00131">
    <property type="entry name" value="gal_kin"/>
    <property type="match status" value="1"/>
</dbReference>
<keyword evidence="4 11" id="KW-0479">Metal-binding</keyword>
<dbReference type="NCBIfam" id="NF003472">
    <property type="entry name" value="PRK05101.1"/>
    <property type="match status" value="1"/>
</dbReference>
<dbReference type="GO" id="GO:0006012">
    <property type="term" value="P:galactose metabolic process"/>
    <property type="evidence" value="ECO:0007669"/>
    <property type="project" value="UniProtKB-UniRule"/>
</dbReference>
<dbReference type="HAMAP" id="MF_00246">
    <property type="entry name" value="Galactokinase"/>
    <property type="match status" value="1"/>
</dbReference>
<dbReference type="InterPro" id="IPR014721">
    <property type="entry name" value="Ribsml_uS5_D2-typ_fold_subgr"/>
</dbReference>
<feature type="binding site" evidence="11">
    <location>
        <begin position="197"/>
        <end position="203"/>
    </location>
    <ligand>
        <name>ATP</name>
        <dbReference type="ChEBI" id="CHEBI:30616"/>
    </ligand>
</feature>
<evidence type="ECO:0000256" key="7">
    <source>
        <dbReference type="ARBA" id="ARBA00022840"/>
    </source>
</evidence>
<dbReference type="GO" id="GO:0004335">
    <property type="term" value="F:galactokinase activity"/>
    <property type="evidence" value="ECO:0007669"/>
    <property type="project" value="UniProtKB-UniRule"/>
</dbReference>
<dbReference type="InterPro" id="IPR022963">
    <property type="entry name" value="Galactokinase_bac"/>
</dbReference>
<dbReference type="GO" id="GO:0000287">
    <property type="term" value="F:magnesium ion binding"/>
    <property type="evidence" value="ECO:0007669"/>
    <property type="project" value="UniProtKB-UniRule"/>
</dbReference>
<dbReference type="HOGENOM" id="CLU_017814_2_1_6"/>
<dbReference type="InterPro" id="IPR006203">
    <property type="entry name" value="GHMP_knse_ATP-bd_CS"/>
</dbReference>
<dbReference type="InterPro" id="IPR013750">
    <property type="entry name" value="GHMP_kinase_C_dom"/>
</dbReference>
<dbReference type="Pfam" id="PF10509">
    <property type="entry name" value="GalKase_gal_bdg"/>
    <property type="match status" value="1"/>
</dbReference>
<evidence type="ECO:0000313" key="17">
    <source>
        <dbReference type="Proteomes" id="UP000032871"/>
    </source>
</evidence>
<feature type="binding site" evidence="11">
    <location>
        <begin position="108"/>
        <end position="111"/>
    </location>
    <ligand>
        <name>substrate</name>
    </ligand>
</feature>
<evidence type="ECO:0000313" key="16">
    <source>
        <dbReference type="EMBL" id="EFU67870.1"/>
    </source>
</evidence>
<keyword evidence="6 11" id="KW-0418">Kinase</keyword>
<reference evidence="16 17" key="1">
    <citation type="submission" date="2010-12" db="EMBL/GenBank/DDBJ databases">
        <authorList>
            <person name="Muzny D."/>
            <person name="Qin X."/>
            <person name="Deng J."/>
            <person name="Jiang H."/>
            <person name="Liu Y."/>
            <person name="Qu J."/>
            <person name="Song X.-Z."/>
            <person name="Zhang L."/>
            <person name="Thornton R."/>
            <person name="Coyle M."/>
            <person name="Francisco L."/>
            <person name="Jackson L."/>
            <person name="Javaid M."/>
            <person name="Korchina V."/>
            <person name="Kovar C."/>
            <person name="Mata R."/>
            <person name="Mathew T."/>
            <person name="Ngo R."/>
            <person name="Nguyen L."/>
            <person name="Nguyen N."/>
            <person name="Okwuonu G."/>
            <person name="Ongeri F."/>
            <person name="Pham C."/>
            <person name="Simmons D."/>
            <person name="Wilczek-Boney K."/>
            <person name="Hale W."/>
            <person name="Jakkamsetti A."/>
            <person name="Pham P."/>
            <person name="Ruth R."/>
            <person name="San Lucas F."/>
            <person name="Warren J."/>
            <person name="Zhang J."/>
            <person name="Zhao Z."/>
            <person name="Zhou C."/>
            <person name="Zhu D."/>
            <person name="Lee S."/>
            <person name="Bess C."/>
            <person name="Blankenburg K."/>
            <person name="Forbes L."/>
            <person name="Fu Q."/>
            <person name="Gubbala S."/>
            <person name="Hirani K."/>
            <person name="Jayaseelan J.C."/>
            <person name="Lara F."/>
            <person name="Munidasa M."/>
            <person name="Palculict T."/>
            <person name="Patil S."/>
            <person name="Pu L.-L."/>
            <person name="Saada N."/>
            <person name="Tang L."/>
            <person name="Weissenberger G."/>
            <person name="Zhu Y."/>
            <person name="Hemphill L."/>
            <person name="Shang Y."/>
            <person name="Youmans B."/>
            <person name="Ayvaz T."/>
            <person name="Ross M."/>
            <person name="Santibanez J."/>
            <person name="Aqrawi P."/>
            <person name="Gross S."/>
            <person name="Joshi V."/>
            <person name="Fowler G."/>
            <person name="Nazareth L."/>
            <person name="Reid J."/>
            <person name="Worley K."/>
            <person name="Petrosino J."/>
            <person name="Highlander S."/>
            <person name="Gibbs R."/>
        </authorList>
    </citation>
    <scope>NUCLEOTIDE SEQUENCE [LARGE SCALE GENOMIC DNA]</scope>
    <source>
        <strain evidence="16 17">ATCC 33393</strain>
    </source>
</reference>
<evidence type="ECO:0000259" key="14">
    <source>
        <dbReference type="Pfam" id="PF08544"/>
    </source>
</evidence>
<keyword evidence="8 11" id="KW-0460">Magnesium</keyword>
<dbReference type="PIRSF" id="PIRSF000530">
    <property type="entry name" value="Galactokinase"/>
    <property type="match status" value="1"/>
</dbReference>
<name>E6KWI9_9PAST</name>
<accession>E6KWI9</accession>
<keyword evidence="9 11" id="KW-0299">Galactose metabolism</keyword>
<evidence type="ECO:0000256" key="8">
    <source>
        <dbReference type="ARBA" id="ARBA00022842"/>
    </source>
</evidence>
<evidence type="ECO:0000256" key="11">
    <source>
        <dbReference type="HAMAP-Rule" id="MF_00246"/>
    </source>
</evidence>
<feature type="binding site" evidence="11">
    <location>
        <position position="296"/>
    </location>
    <ligand>
        <name>substrate</name>
    </ligand>
</feature>
<dbReference type="GO" id="GO:0005524">
    <property type="term" value="F:ATP binding"/>
    <property type="evidence" value="ECO:0007669"/>
    <property type="project" value="UniProtKB-UniRule"/>
</dbReference>
<evidence type="ECO:0000256" key="12">
    <source>
        <dbReference type="NCBIfam" id="TIGR00131"/>
    </source>
</evidence>
<keyword evidence="10 11" id="KW-0119">Carbohydrate metabolism</keyword>
<organism evidence="16 17">
    <name type="scientific">Aggregatibacter segnis ATCC 33393</name>
    <dbReference type="NCBI Taxonomy" id="888057"/>
    <lineage>
        <taxon>Bacteria</taxon>
        <taxon>Pseudomonadati</taxon>
        <taxon>Pseudomonadota</taxon>
        <taxon>Gammaproteobacteria</taxon>
        <taxon>Pasteurellales</taxon>
        <taxon>Pasteurellaceae</taxon>
        <taxon>Aggregatibacter</taxon>
    </lineage>
</organism>
<dbReference type="PANTHER" id="PTHR10457">
    <property type="entry name" value="MEVALONATE KINASE/GALACTOKINASE"/>
    <property type="match status" value="1"/>
</dbReference>
<evidence type="ECO:0000256" key="6">
    <source>
        <dbReference type="ARBA" id="ARBA00022777"/>
    </source>
</evidence>
<evidence type="ECO:0000256" key="3">
    <source>
        <dbReference type="ARBA" id="ARBA00022679"/>
    </source>
</evidence>
<keyword evidence="5 11" id="KW-0547">Nucleotide-binding</keyword>
<keyword evidence="7 11" id="KW-0067">ATP-binding</keyword>
<dbReference type="UniPathway" id="UPA00214"/>
<dbReference type="InterPro" id="IPR019741">
    <property type="entry name" value="Galactokinase_CS"/>
</dbReference>
<dbReference type="AlphaFoldDB" id="E6KWI9"/>
<comment type="caution">
    <text evidence="16">The sequence shown here is derived from an EMBL/GenBank/DDBJ whole genome shotgun (WGS) entry which is preliminary data.</text>
</comment>
<evidence type="ECO:0000256" key="1">
    <source>
        <dbReference type="ARBA" id="ARBA00006566"/>
    </source>
</evidence>
<sequence>MRPIPLFSKEGLGEIYSLRSHFVPLLKQRSNASVCGRSYTNLIRNLNITIKSPPAPLYKRGEWFERYDKEKGNNMTPIQKSQHIFKQKYNQQPELTVYAPGRVNIIGEHTDYNDGFVMPCAINYGTAIAGAKRNDHVWNVYAADLDLSDEFSLDKEIPQSEQKWANYVRGVVKFIQERCPDFKQGADLVISGNVPHSSGLSSSAALEVATGKFCQQLGDLPLSHTDIALIGQKAENKFVGANCGNMDQLISALGQQDHLLMIDCRSLETQPTPVPQDVAVIIVNSNVPHDLVTGEYNTRRQQCERAAEFFGVKALRDVSVAQFKEKEAELTALDPLVAKRARHVVTENQRVLDAVDALKHNDLTRLGELMGQSHDSMRDDFEITVPQIDYLVELAQLVIGKQGGARMTGGGFGGCIVALAPHDKVEAVRKIVADNYEKQTGLKEDFYVCTASQGVRVC</sequence>
<dbReference type="EC" id="2.7.1.6" evidence="11 12"/>
<comment type="caution">
    <text evidence="11">Lacks conserved residue(s) required for the propagation of feature annotation.</text>
</comment>
<dbReference type="Gene3D" id="3.30.70.890">
    <property type="entry name" value="GHMP kinase, C-terminal domain"/>
    <property type="match status" value="1"/>
</dbReference>
<dbReference type="GO" id="GO:0005829">
    <property type="term" value="C:cytosol"/>
    <property type="evidence" value="ECO:0007669"/>
    <property type="project" value="TreeGrafter"/>
</dbReference>
<gene>
    <name evidence="11 16" type="primary">galK</name>
    <name evidence="16" type="ORF">HMPREF9064_0533</name>
</gene>
<keyword evidence="17" id="KW-1185">Reference proteome</keyword>
<feature type="domain" description="GHMP kinase N-terminal" evidence="13">
    <location>
        <begin position="166"/>
        <end position="254"/>
    </location>
</feature>
<dbReference type="EMBL" id="AEPS01000003">
    <property type="protein sequence ID" value="EFU67870.1"/>
    <property type="molecule type" value="Genomic_DNA"/>
</dbReference>